<dbReference type="EMBL" id="AP019376">
    <property type="protein sequence ID" value="BBH87769.1"/>
    <property type="molecule type" value="Genomic_DNA"/>
</dbReference>
<organism evidence="1">
    <name type="scientific">Thermosporothrix sp. COM3</name>
    <dbReference type="NCBI Taxonomy" id="2490863"/>
    <lineage>
        <taxon>Bacteria</taxon>
        <taxon>Bacillati</taxon>
        <taxon>Chloroflexota</taxon>
        <taxon>Ktedonobacteria</taxon>
        <taxon>Ktedonobacterales</taxon>
        <taxon>Thermosporotrichaceae</taxon>
        <taxon>Thermosporothrix</taxon>
    </lineage>
</organism>
<protein>
    <submittedName>
        <fullName evidence="1">Uncharacterized protein</fullName>
    </submittedName>
</protein>
<sequence>MLQYLWKMPLHALLEIARDAVQGLIQEFHALISAYRQEENPERRKAWGAMVRDRLRWLKEYRVPKALYAAYPWIQPRSPEVWVEFEKQSEPLEPLALEQLMSMLKQFARQQQKHLYLSLCCTHTSVRTEGEGHETATRADEQEA</sequence>
<name>A0A455SLC4_9CHLR</name>
<gene>
    <name evidence="1" type="ORF">KTC_25200</name>
</gene>
<reference evidence="1" key="1">
    <citation type="submission" date="2018-12" db="EMBL/GenBank/DDBJ databases">
        <title>Novel natural products biosynthetic potential of the class Ktedonobacteria.</title>
        <authorList>
            <person name="Zheng Y."/>
            <person name="Saitou A."/>
            <person name="Wang C.M."/>
            <person name="Toyoda A."/>
            <person name="Minakuchi Y."/>
            <person name="Sekiguchi Y."/>
            <person name="Ueda K."/>
            <person name="Takano H."/>
            <person name="Sakai Y."/>
            <person name="Yokota A."/>
            <person name="Yabe S."/>
        </authorList>
    </citation>
    <scope>NUCLEOTIDE SEQUENCE</scope>
    <source>
        <strain evidence="1">COM3</strain>
    </source>
</reference>
<dbReference type="AlphaFoldDB" id="A0A455SLC4"/>
<proteinExistence type="predicted"/>
<evidence type="ECO:0000313" key="1">
    <source>
        <dbReference type="EMBL" id="BBH87769.1"/>
    </source>
</evidence>
<accession>A0A455SLC4</accession>